<comment type="caution">
    <text evidence="2">The sequence shown here is derived from an EMBL/GenBank/DDBJ whole genome shotgun (WGS) entry which is preliminary data.</text>
</comment>
<evidence type="ECO:0000313" key="3">
    <source>
        <dbReference type="Proteomes" id="UP001595803"/>
    </source>
</evidence>
<name>A0ABV7ZED1_9DEIO</name>
<dbReference type="Proteomes" id="UP001595803">
    <property type="component" value="Unassembled WGS sequence"/>
</dbReference>
<sequence>MNRILDPSRVTRTLAVAAALLLGSAHASETGGGDPPLFCKVWLCSSK</sequence>
<proteinExistence type="predicted"/>
<feature type="chain" id="PRO_5047106459" evidence="1">
    <location>
        <begin position="28"/>
        <end position="47"/>
    </location>
</feature>
<keyword evidence="3" id="KW-1185">Reference proteome</keyword>
<evidence type="ECO:0000313" key="2">
    <source>
        <dbReference type="EMBL" id="MFC3834997.1"/>
    </source>
</evidence>
<organism evidence="2 3">
    <name type="scientific">Deinococcus rufus</name>
    <dbReference type="NCBI Taxonomy" id="2136097"/>
    <lineage>
        <taxon>Bacteria</taxon>
        <taxon>Thermotogati</taxon>
        <taxon>Deinococcota</taxon>
        <taxon>Deinococci</taxon>
        <taxon>Deinococcales</taxon>
        <taxon>Deinococcaceae</taxon>
        <taxon>Deinococcus</taxon>
    </lineage>
</organism>
<reference evidence="3" key="1">
    <citation type="journal article" date="2019" name="Int. J. Syst. Evol. Microbiol.">
        <title>The Global Catalogue of Microorganisms (GCM) 10K type strain sequencing project: providing services to taxonomists for standard genome sequencing and annotation.</title>
        <authorList>
            <consortium name="The Broad Institute Genomics Platform"/>
            <consortium name="The Broad Institute Genome Sequencing Center for Infectious Disease"/>
            <person name="Wu L."/>
            <person name="Ma J."/>
        </authorList>
    </citation>
    <scope>NUCLEOTIDE SEQUENCE [LARGE SCALE GENOMIC DNA]</scope>
    <source>
        <strain evidence="3">CCTCC AB 2017081</strain>
    </source>
</reference>
<gene>
    <name evidence="2" type="ORF">ACFOSB_19225</name>
</gene>
<feature type="signal peptide" evidence="1">
    <location>
        <begin position="1"/>
        <end position="27"/>
    </location>
</feature>
<evidence type="ECO:0000256" key="1">
    <source>
        <dbReference type="SAM" id="SignalP"/>
    </source>
</evidence>
<accession>A0ABV7ZED1</accession>
<dbReference type="EMBL" id="JBHRZG010000024">
    <property type="protein sequence ID" value="MFC3834997.1"/>
    <property type="molecule type" value="Genomic_DNA"/>
</dbReference>
<dbReference type="RefSeq" id="WP_322472082.1">
    <property type="nucleotide sequence ID" value="NZ_JBHRZG010000024.1"/>
</dbReference>
<keyword evidence="1" id="KW-0732">Signal</keyword>
<protein>
    <submittedName>
        <fullName evidence="2">Uncharacterized protein</fullName>
    </submittedName>
</protein>